<keyword evidence="3" id="KW-1185">Reference proteome</keyword>
<name>A0A401ZIE5_9CHLR</name>
<accession>A0A401ZIE5</accession>
<feature type="transmembrane region" description="Helical" evidence="1">
    <location>
        <begin position="244"/>
        <end position="267"/>
    </location>
</feature>
<proteinExistence type="predicted"/>
<keyword evidence="1" id="KW-0472">Membrane</keyword>
<protein>
    <submittedName>
        <fullName evidence="2">Uncharacterized protein</fullName>
    </submittedName>
</protein>
<sequence length="465" mass="50125">MQQATQKRELPERMSWARAMIFAIGFFLLAAILVGQIPGYIYNAMTASSLVEFERGTFSLGLICLACFAVIMVIEFLFDPKPVISPVLLAGVGAIVTIVGLAVTVGVSVTGYQSFPSEKTSLLPVLGGRFLWFQANAIDLIAVGLVILFVGLATVFYSVLAMGEKRNPDRRDLGTTPAIRIMLIVSSLLLIFFVYSYNYNPFPASIQPVVLNIVLGISVFLALGAFALRLHYLMRPVRKNTMAGLYAVGALGLAQTGALLLVFWLVAYPLLALLHPLPVLGSYLTNCTRATVIPGSCSFSQDAGYIIDAVITSSFFGAMLAAIWAWKSNRNMVVVGSVVITAVIALTALVMHTSASALPTAMMLCAAILIVATVWSMSARREFAVVGESNLGCLGMWLVMGTCLFVYLSAFAFFSMANFAAEETPPNIPNPINTAGATDAFVMFALFAVLGAIQFFFLARNRYRV</sequence>
<evidence type="ECO:0000313" key="3">
    <source>
        <dbReference type="Proteomes" id="UP000287224"/>
    </source>
</evidence>
<feature type="transmembrane region" description="Helical" evidence="1">
    <location>
        <begin position="132"/>
        <end position="157"/>
    </location>
</feature>
<reference evidence="3" key="1">
    <citation type="submission" date="2018-12" db="EMBL/GenBank/DDBJ databases">
        <title>Tengunoibacter tsumagoiensis gen. nov., sp. nov., Dictyobacter kobayashii sp. nov., D. alpinus sp. nov., and D. joshuensis sp. nov. and description of Dictyobacteraceae fam. nov. within the order Ktedonobacterales isolated from Tengu-no-mugimeshi.</title>
        <authorList>
            <person name="Wang C.M."/>
            <person name="Zheng Y."/>
            <person name="Sakai Y."/>
            <person name="Toyoda A."/>
            <person name="Minakuchi Y."/>
            <person name="Abe K."/>
            <person name="Yokota A."/>
            <person name="Yabe S."/>
        </authorList>
    </citation>
    <scope>NUCLEOTIDE SEQUENCE [LARGE SCALE GENOMIC DNA]</scope>
    <source>
        <strain evidence="3">S-27</strain>
    </source>
</reference>
<dbReference type="Proteomes" id="UP000287224">
    <property type="component" value="Unassembled WGS sequence"/>
</dbReference>
<feature type="transmembrane region" description="Helical" evidence="1">
    <location>
        <begin position="305"/>
        <end position="326"/>
    </location>
</feature>
<dbReference type="AlphaFoldDB" id="A0A401ZIE5"/>
<gene>
    <name evidence="2" type="ORF">KDAU_39390</name>
</gene>
<feature type="transmembrane region" description="Helical" evidence="1">
    <location>
        <begin position="357"/>
        <end position="375"/>
    </location>
</feature>
<dbReference type="OrthoDB" id="139733at2"/>
<dbReference type="EMBL" id="BIFQ01000001">
    <property type="protein sequence ID" value="GCE06610.1"/>
    <property type="molecule type" value="Genomic_DNA"/>
</dbReference>
<organism evidence="2 3">
    <name type="scientific">Dictyobacter aurantiacus</name>
    <dbReference type="NCBI Taxonomy" id="1936993"/>
    <lineage>
        <taxon>Bacteria</taxon>
        <taxon>Bacillati</taxon>
        <taxon>Chloroflexota</taxon>
        <taxon>Ktedonobacteria</taxon>
        <taxon>Ktedonobacterales</taxon>
        <taxon>Dictyobacteraceae</taxon>
        <taxon>Dictyobacter</taxon>
    </lineage>
</organism>
<evidence type="ECO:0000313" key="2">
    <source>
        <dbReference type="EMBL" id="GCE06610.1"/>
    </source>
</evidence>
<feature type="transmembrane region" description="Helical" evidence="1">
    <location>
        <begin position="396"/>
        <end position="420"/>
    </location>
</feature>
<feature type="transmembrane region" description="Helical" evidence="1">
    <location>
        <begin position="440"/>
        <end position="459"/>
    </location>
</feature>
<keyword evidence="1" id="KW-1133">Transmembrane helix</keyword>
<dbReference type="RefSeq" id="WP_126597542.1">
    <property type="nucleotide sequence ID" value="NZ_BIFQ01000001.1"/>
</dbReference>
<feature type="transmembrane region" description="Helical" evidence="1">
    <location>
        <begin position="87"/>
        <end position="112"/>
    </location>
</feature>
<keyword evidence="1" id="KW-0812">Transmembrane</keyword>
<feature type="transmembrane region" description="Helical" evidence="1">
    <location>
        <begin position="333"/>
        <end position="351"/>
    </location>
</feature>
<feature type="transmembrane region" description="Helical" evidence="1">
    <location>
        <begin position="209"/>
        <end position="232"/>
    </location>
</feature>
<evidence type="ECO:0000256" key="1">
    <source>
        <dbReference type="SAM" id="Phobius"/>
    </source>
</evidence>
<feature type="transmembrane region" description="Helical" evidence="1">
    <location>
        <begin position="20"/>
        <end position="38"/>
    </location>
</feature>
<comment type="caution">
    <text evidence="2">The sequence shown here is derived from an EMBL/GenBank/DDBJ whole genome shotgun (WGS) entry which is preliminary data.</text>
</comment>
<feature type="transmembrane region" description="Helical" evidence="1">
    <location>
        <begin position="58"/>
        <end position="78"/>
    </location>
</feature>
<feature type="transmembrane region" description="Helical" evidence="1">
    <location>
        <begin position="178"/>
        <end position="197"/>
    </location>
</feature>